<name>A0A2B7ZHA0_9EURO</name>
<evidence type="ECO:0008006" key="4">
    <source>
        <dbReference type="Google" id="ProtNLM"/>
    </source>
</evidence>
<evidence type="ECO:0000313" key="2">
    <source>
        <dbReference type="EMBL" id="PGH32559.1"/>
    </source>
</evidence>
<keyword evidence="1" id="KW-0472">Membrane</keyword>
<protein>
    <recommendedName>
        <fullName evidence="4">DUF4536 domain-containing protein</fullName>
    </recommendedName>
</protein>
<feature type="transmembrane region" description="Helical" evidence="1">
    <location>
        <begin position="93"/>
        <end position="111"/>
    </location>
</feature>
<dbReference type="VEuPathDB" id="FungiDB:EMCG_08014"/>
<keyword evidence="1" id="KW-0812">Transmembrane</keyword>
<evidence type="ECO:0000256" key="1">
    <source>
        <dbReference type="SAM" id="Phobius"/>
    </source>
</evidence>
<dbReference type="PANTHER" id="PTHR28048:SF1">
    <property type="entry name" value="ACR195WP"/>
    <property type="match status" value="1"/>
</dbReference>
<dbReference type="Proteomes" id="UP000226031">
    <property type="component" value="Unassembled WGS sequence"/>
</dbReference>
<dbReference type="InterPro" id="IPR053092">
    <property type="entry name" value="Mitochondrial_unc_protein"/>
</dbReference>
<evidence type="ECO:0000313" key="3">
    <source>
        <dbReference type="Proteomes" id="UP000226031"/>
    </source>
</evidence>
<proteinExistence type="predicted"/>
<organism evidence="2 3">
    <name type="scientific">[Emmonsia] crescens</name>
    <dbReference type="NCBI Taxonomy" id="73230"/>
    <lineage>
        <taxon>Eukaryota</taxon>
        <taxon>Fungi</taxon>
        <taxon>Dikarya</taxon>
        <taxon>Ascomycota</taxon>
        <taxon>Pezizomycotina</taxon>
        <taxon>Eurotiomycetes</taxon>
        <taxon>Eurotiomycetidae</taxon>
        <taxon>Onygenales</taxon>
        <taxon>Ajellomycetaceae</taxon>
        <taxon>Emergomyces</taxon>
    </lineage>
</organism>
<keyword evidence="3" id="KW-1185">Reference proteome</keyword>
<dbReference type="EMBL" id="PDND01000089">
    <property type="protein sequence ID" value="PGH32559.1"/>
    <property type="molecule type" value="Genomic_DNA"/>
</dbReference>
<keyword evidence="1" id="KW-1133">Transmembrane helix</keyword>
<comment type="caution">
    <text evidence="2">The sequence shown here is derived from an EMBL/GenBank/DDBJ whole genome shotgun (WGS) entry which is preliminary data.</text>
</comment>
<dbReference type="PANTHER" id="PTHR28048">
    <property type="entry name" value="ACR195WP"/>
    <property type="match status" value="1"/>
</dbReference>
<dbReference type="AlphaFoldDB" id="A0A2B7ZHA0"/>
<reference evidence="2 3" key="1">
    <citation type="submission" date="2017-10" db="EMBL/GenBank/DDBJ databases">
        <title>Comparative genomics in systemic dimorphic fungi from Ajellomycetaceae.</title>
        <authorList>
            <person name="Munoz J.F."/>
            <person name="Mcewen J.G."/>
            <person name="Clay O.K."/>
            <person name="Cuomo C.A."/>
        </authorList>
    </citation>
    <scope>NUCLEOTIDE SEQUENCE [LARGE SCALE GENOMIC DNA]</scope>
    <source>
        <strain evidence="2 3">UAMH4076</strain>
    </source>
</reference>
<gene>
    <name evidence="2" type="ORF">GX50_04664</name>
</gene>
<sequence length="112" mass="12341">MAREDTSWDITPKDMKKAITQEKYQDDCLACKVTGTDTLDPPAGRDAQETKRGSLAFIGLGVYSYISGMNNLTKQEKVILKSKSPYRMGSRRLGVATISATLVGMGVWRALH</sequence>
<accession>A0A2B7ZHA0</accession>